<dbReference type="STRING" id="945553.A0A0D2PTY7"/>
<dbReference type="Pfam" id="PF00067">
    <property type="entry name" value="p450"/>
    <property type="match status" value="1"/>
</dbReference>
<keyword evidence="6 10" id="KW-0560">Oxidoreductase</keyword>
<dbReference type="PANTHER" id="PTHR46300">
    <property type="entry name" value="P450, PUTATIVE (EUROFUNG)-RELATED-RELATED"/>
    <property type="match status" value="1"/>
</dbReference>
<evidence type="ECO:0000256" key="11">
    <source>
        <dbReference type="SAM" id="SignalP"/>
    </source>
</evidence>
<dbReference type="GO" id="GO:0004497">
    <property type="term" value="F:monooxygenase activity"/>
    <property type="evidence" value="ECO:0007669"/>
    <property type="project" value="UniProtKB-KW"/>
</dbReference>
<dbReference type="InterPro" id="IPR036396">
    <property type="entry name" value="Cyt_P450_sf"/>
</dbReference>
<evidence type="ECO:0000256" key="10">
    <source>
        <dbReference type="RuleBase" id="RU000461"/>
    </source>
</evidence>
<reference evidence="13" key="1">
    <citation type="submission" date="2014-04" db="EMBL/GenBank/DDBJ databases">
        <title>Evolutionary Origins and Diversification of the Mycorrhizal Mutualists.</title>
        <authorList>
            <consortium name="DOE Joint Genome Institute"/>
            <consortium name="Mycorrhizal Genomics Consortium"/>
            <person name="Kohler A."/>
            <person name="Kuo A."/>
            <person name="Nagy L.G."/>
            <person name="Floudas D."/>
            <person name="Copeland A."/>
            <person name="Barry K.W."/>
            <person name="Cichocki N."/>
            <person name="Veneault-Fourrey C."/>
            <person name="LaButti K."/>
            <person name="Lindquist E.A."/>
            <person name="Lipzen A."/>
            <person name="Lundell T."/>
            <person name="Morin E."/>
            <person name="Murat C."/>
            <person name="Riley R."/>
            <person name="Ohm R."/>
            <person name="Sun H."/>
            <person name="Tunlid A."/>
            <person name="Henrissat B."/>
            <person name="Grigoriev I.V."/>
            <person name="Hibbett D.S."/>
            <person name="Martin F."/>
        </authorList>
    </citation>
    <scope>NUCLEOTIDE SEQUENCE [LARGE SCALE GENOMIC DNA]</scope>
    <source>
        <strain evidence="13">FD-334 SS-4</strain>
    </source>
</reference>
<dbReference type="GO" id="GO:0020037">
    <property type="term" value="F:heme binding"/>
    <property type="evidence" value="ECO:0007669"/>
    <property type="project" value="InterPro"/>
</dbReference>
<feature type="binding site" description="axial binding residue" evidence="9">
    <location>
        <position position="417"/>
    </location>
    <ligand>
        <name>heme</name>
        <dbReference type="ChEBI" id="CHEBI:30413"/>
    </ligand>
    <ligandPart>
        <name>Fe</name>
        <dbReference type="ChEBI" id="CHEBI:18248"/>
    </ligandPart>
</feature>
<keyword evidence="13" id="KW-1185">Reference proteome</keyword>
<evidence type="ECO:0000256" key="1">
    <source>
        <dbReference type="ARBA" id="ARBA00001971"/>
    </source>
</evidence>
<feature type="signal peptide" evidence="11">
    <location>
        <begin position="1"/>
        <end position="24"/>
    </location>
</feature>
<evidence type="ECO:0000256" key="9">
    <source>
        <dbReference type="PIRSR" id="PIRSR602401-1"/>
    </source>
</evidence>
<accession>A0A0D2PTY7</accession>
<dbReference type="OrthoDB" id="2789670at2759"/>
<dbReference type="GO" id="GO:0005506">
    <property type="term" value="F:iron ion binding"/>
    <property type="evidence" value="ECO:0007669"/>
    <property type="project" value="InterPro"/>
</dbReference>
<dbReference type="PROSITE" id="PS00086">
    <property type="entry name" value="CYTOCHROME_P450"/>
    <property type="match status" value="1"/>
</dbReference>
<keyword evidence="7 9" id="KW-0408">Iron</keyword>
<evidence type="ECO:0000256" key="7">
    <source>
        <dbReference type="ARBA" id="ARBA00023004"/>
    </source>
</evidence>
<dbReference type="InterPro" id="IPR017972">
    <property type="entry name" value="Cyt_P450_CS"/>
</dbReference>
<evidence type="ECO:0000313" key="12">
    <source>
        <dbReference type="EMBL" id="KJA23110.1"/>
    </source>
</evidence>
<comment type="pathway">
    <text evidence="2">Secondary metabolite biosynthesis.</text>
</comment>
<feature type="chain" id="PRO_5002260978" description="Cytochrome P450" evidence="11">
    <location>
        <begin position="25"/>
        <end position="491"/>
    </location>
</feature>
<dbReference type="SUPFAM" id="SSF48264">
    <property type="entry name" value="Cytochrome P450"/>
    <property type="match status" value="1"/>
</dbReference>
<evidence type="ECO:0000256" key="3">
    <source>
        <dbReference type="ARBA" id="ARBA00010617"/>
    </source>
</evidence>
<dbReference type="InterPro" id="IPR050364">
    <property type="entry name" value="Cytochrome_P450_fung"/>
</dbReference>
<evidence type="ECO:0000256" key="5">
    <source>
        <dbReference type="ARBA" id="ARBA00022723"/>
    </source>
</evidence>
<comment type="cofactor">
    <cofactor evidence="1 9">
        <name>heme</name>
        <dbReference type="ChEBI" id="CHEBI:30413"/>
    </cofactor>
</comment>
<name>A0A0D2PTY7_HYPSF</name>
<dbReference type="InterPro" id="IPR002401">
    <property type="entry name" value="Cyt_P450_E_grp-I"/>
</dbReference>
<dbReference type="PANTHER" id="PTHR46300:SF7">
    <property type="entry name" value="P450, PUTATIVE (EUROFUNG)-RELATED"/>
    <property type="match status" value="1"/>
</dbReference>
<dbReference type="Proteomes" id="UP000054270">
    <property type="component" value="Unassembled WGS sequence"/>
</dbReference>
<keyword evidence="5 9" id="KW-0479">Metal-binding</keyword>
<comment type="similarity">
    <text evidence="3 10">Belongs to the cytochrome P450 family.</text>
</comment>
<keyword evidence="8 10" id="KW-0503">Monooxygenase</keyword>
<keyword evidence="11" id="KW-0732">Signal</keyword>
<dbReference type="GO" id="GO:0016705">
    <property type="term" value="F:oxidoreductase activity, acting on paired donors, with incorporation or reduction of molecular oxygen"/>
    <property type="evidence" value="ECO:0007669"/>
    <property type="project" value="InterPro"/>
</dbReference>
<proteinExistence type="inferred from homology"/>
<dbReference type="CDD" id="cd11065">
    <property type="entry name" value="CYP64-like"/>
    <property type="match status" value="1"/>
</dbReference>
<dbReference type="InterPro" id="IPR001128">
    <property type="entry name" value="Cyt_P450"/>
</dbReference>
<gene>
    <name evidence="12" type="ORF">HYPSUDRAFT_602382</name>
</gene>
<dbReference type="Gene3D" id="1.10.630.10">
    <property type="entry name" value="Cytochrome P450"/>
    <property type="match status" value="1"/>
</dbReference>
<evidence type="ECO:0000313" key="13">
    <source>
        <dbReference type="Proteomes" id="UP000054270"/>
    </source>
</evidence>
<dbReference type="AlphaFoldDB" id="A0A0D2PTY7"/>
<organism evidence="12 13">
    <name type="scientific">Hypholoma sublateritium (strain FD-334 SS-4)</name>
    <dbReference type="NCBI Taxonomy" id="945553"/>
    <lineage>
        <taxon>Eukaryota</taxon>
        <taxon>Fungi</taxon>
        <taxon>Dikarya</taxon>
        <taxon>Basidiomycota</taxon>
        <taxon>Agaricomycotina</taxon>
        <taxon>Agaricomycetes</taxon>
        <taxon>Agaricomycetidae</taxon>
        <taxon>Agaricales</taxon>
        <taxon>Agaricineae</taxon>
        <taxon>Strophariaceae</taxon>
        <taxon>Hypholoma</taxon>
    </lineage>
</organism>
<dbReference type="PRINTS" id="PR00463">
    <property type="entry name" value="EP450I"/>
</dbReference>
<protein>
    <recommendedName>
        <fullName evidence="14">Cytochrome P450</fullName>
    </recommendedName>
</protein>
<evidence type="ECO:0008006" key="14">
    <source>
        <dbReference type="Google" id="ProtNLM"/>
    </source>
</evidence>
<evidence type="ECO:0000256" key="4">
    <source>
        <dbReference type="ARBA" id="ARBA00022617"/>
    </source>
</evidence>
<evidence type="ECO:0000256" key="2">
    <source>
        <dbReference type="ARBA" id="ARBA00005179"/>
    </source>
</evidence>
<evidence type="ECO:0000256" key="8">
    <source>
        <dbReference type="ARBA" id="ARBA00023033"/>
    </source>
</evidence>
<keyword evidence="4 9" id="KW-0349">Heme</keyword>
<dbReference type="PRINTS" id="PR00385">
    <property type="entry name" value="P450"/>
</dbReference>
<dbReference type="EMBL" id="KN817545">
    <property type="protein sequence ID" value="KJA23110.1"/>
    <property type="molecule type" value="Genomic_DNA"/>
</dbReference>
<sequence>MISDIAPFALILSILVCLWALSSANKPHIGKLPYPPGPTPSFIWGNRNDLSAPRVWVRYAKWANEQHLVLADLQQEDNHSQFVGRCSRVTRTTVESVATSLRVYGPEWRKHRRIFQQGFKSDSCLEYRPVQTKKMHDMLYGLLRTPDDFKSHVYTYTGAIVLSVMAGYNVVPNNDPYVKLAESLLEAFRAAPMAKWKINMFPILRYIPSWLPGAGFKRYANLIKGQLAQQREFLFKSATAPSVEVEGERTPVVADLLPGCSSDSDVRMLLEAAGSAYTAGTGTTASSILVFFVAMASFPEIQKKAQEEVDRVTGGQRLPEYDDRAHLPYTEAIIREVLRWRPLFPLGLPHASMEDDVYSGYYIPKGSIIYPNVWAMTRDPVKYKDPEIFNPDRFLTETGELIDDEVTYAFGFGRRICPGRHLSSASIWLSAAAILSAFDVERKKDESGCYIPLDVKYVDKGITSHPLSFQCTILPRSEKAVQLILERHAED</sequence>
<evidence type="ECO:0000256" key="6">
    <source>
        <dbReference type="ARBA" id="ARBA00023002"/>
    </source>
</evidence>
<dbReference type="OMA" id="CLLAMPY"/>